<keyword evidence="2" id="KW-1185">Reference proteome</keyword>
<name>A0ACC0U7V9_9AGAM</name>
<protein>
    <submittedName>
        <fullName evidence="1">Cytochrome P450</fullName>
    </submittedName>
</protein>
<gene>
    <name evidence="1" type="ORF">F5148DRAFT_150293</name>
</gene>
<accession>A0ACC0U7V9</accession>
<proteinExistence type="predicted"/>
<sequence>MPISFTVIDLFILVLSLVALRWFAKRAPLPLPPGPKGWPLIGNLLDMPNDDFAKTYTEWARMYGSIVYANVAGQPLVILSDIEVANELLDKKSAIYSDRPVLEMAGELAGFKNWTGFLTYGPRWKESRKFMHHAIGTRESLAEFSSLFESANRKLMKEALCDPENLERHIRYSAGTIITRIAYGYQAEEKDDPIIALAESAMRNFTQLRNPGTHLVDFIPLLKYVPPWFPGAGFKRMASEAKQLLQENADKPFHLTMQEMARGKAPASLVSKNMKDSSLTEAEKDCLKWAASSLYSGGADTTVGALSIFFFAMTHYPEVQRKAQEEIDRVVGSDRLPTLADRGKSPYISALLNEVYRWRPVVSTAFPHRTTTADTYKGYYIPKGTIIVPNLWQMTHDPHVYSNPDVFSPERFLEKDGKVAERNPRACVFGFGRRICPGLQFTDVTVWLGIAMALSVFQISKVDEESTEAIPYGPKASVFTGRPQPFKCRLNPRSTKAKELILELS</sequence>
<comment type="caution">
    <text evidence="1">The sequence shown here is derived from an EMBL/GenBank/DDBJ whole genome shotgun (WGS) entry which is preliminary data.</text>
</comment>
<dbReference type="EMBL" id="JAGFNK010000137">
    <property type="protein sequence ID" value="KAI9507177.1"/>
    <property type="molecule type" value="Genomic_DNA"/>
</dbReference>
<evidence type="ECO:0000313" key="2">
    <source>
        <dbReference type="Proteomes" id="UP001207468"/>
    </source>
</evidence>
<organism evidence="1 2">
    <name type="scientific">Russula earlei</name>
    <dbReference type="NCBI Taxonomy" id="71964"/>
    <lineage>
        <taxon>Eukaryota</taxon>
        <taxon>Fungi</taxon>
        <taxon>Dikarya</taxon>
        <taxon>Basidiomycota</taxon>
        <taxon>Agaricomycotina</taxon>
        <taxon>Agaricomycetes</taxon>
        <taxon>Russulales</taxon>
        <taxon>Russulaceae</taxon>
        <taxon>Russula</taxon>
    </lineage>
</organism>
<evidence type="ECO:0000313" key="1">
    <source>
        <dbReference type="EMBL" id="KAI9507177.1"/>
    </source>
</evidence>
<reference evidence="1" key="1">
    <citation type="submission" date="2021-03" db="EMBL/GenBank/DDBJ databases">
        <title>Evolutionary priming and transition to the ectomycorrhizal habit in an iconic lineage of mushroom-forming fungi: is preadaptation a requirement?</title>
        <authorList>
            <consortium name="DOE Joint Genome Institute"/>
            <person name="Looney B.P."/>
            <person name="Miyauchi S."/>
            <person name="Morin E."/>
            <person name="Drula E."/>
            <person name="Courty P.E."/>
            <person name="Chicoki N."/>
            <person name="Fauchery L."/>
            <person name="Kohler A."/>
            <person name="Kuo A."/>
            <person name="LaButti K."/>
            <person name="Pangilinan J."/>
            <person name="Lipzen A."/>
            <person name="Riley R."/>
            <person name="Andreopoulos W."/>
            <person name="He G."/>
            <person name="Johnson J."/>
            <person name="Barry K.W."/>
            <person name="Grigoriev I.V."/>
            <person name="Nagy L."/>
            <person name="Hibbett D."/>
            <person name="Henrissat B."/>
            <person name="Matheny P.B."/>
            <person name="Labbe J."/>
            <person name="Martin A.F."/>
        </authorList>
    </citation>
    <scope>NUCLEOTIDE SEQUENCE</scope>
    <source>
        <strain evidence="1">BPL698</strain>
    </source>
</reference>
<dbReference type="Proteomes" id="UP001207468">
    <property type="component" value="Unassembled WGS sequence"/>
</dbReference>